<gene>
    <name evidence="1" type="ORF">VNO77_01970</name>
</gene>
<protein>
    <submittedName>
        <fullName evidence="1">Uncharacterized protein</fullName>
    </submittedName>
</protein>
<proteinExistence type="predicted"/>
<reference evidence="1 2" key="1">
    <citation type="submission" date="2024-01" db="EMBL/GenBank/DDBJ databases">
        <title>The genomes of 5 underutilized Papilionoideae crops provide insights into root nodulation and disease resistanc.</title>
        <authorList>
            <person name="Jiang F."/>
        </authorList>
    </citation>
    <scope>NUCLEOTIDE SEQUENCE [LARGE SCALE GENOMIC DNA]</scope>
    <source>
        <strain evidence="1">LVBAO_FW01</strain>
        <tissue evidence="1">Leaves</tissue>
    </source>
</reference>
<comment type="caution">
    <text evidence="1">The sequence shown here is derived from an EMBL/GenBank/DDBJ whole genome shotgun (WGS) entry which is preliminary data.</text>
</comment>
<dbReference type="EMBL" id="JAYMYQ010000001">
    <property type="protein sequence ID" value="KAK7359998.1"/>
    <property type="molecule type" value="Genomic_DNA"/>
</dbReference>
<sequence length="95" mass="10813">MEMVFSVQNNTQPTFSYFPPRPQQLCPCRHELRNFPLYSVITTFIGGGLSVHRQFGLQQRIITLHQYFSPVTIVVDGGGSLLIHLPRSLSTFSFN</sequence>
<organism evidence="1 2">
    <name type="scientific">Canavalia gladiata</name>
    <name type="common">Sword bean</name>
    <name type="synonym">Dolichos gladiatus</name>
    <dbReference type="NCBI Taxonomy" id="3824"/>
    <lineage>
        <taxon>Eukaryota</taxon>
        <taxon>Viridiplantae</taxon>
        <taxon>Streptophyta</taxon>
        <taxon>Embryophyta</taxon>
        <taxon>Tracheophyta</taxon>
        <taxon>Spermatophyta</taxon>
        <taxon>Magnoliopsida</taxon>
        <taxon>eudicotyledons</taxon>
        <taxon>Gunneridae</taxon>
        <taxon>Pentapetalae</taxon>
        <taxon>rosids</taxon>
        <taxon>fabids</taxon>
        <taxon>Fabales</taxon>
        <taxon>Fabaceae</taxon>
        <taxon>Papilionoideae</taxon>
        <taxon>50 kb inversion clade</taxon>
        <taxon>NPAAA clade</taxon>
        <taxon>indigoferoid/millettioid clade</taxon>
        <taxon>Phaseoleae</taxon>
        <taxon>Canavalia</taxon>
    </lineage>
</organism>
<evidence type="ECO:0000313" key="1">
    <source>
        <dbReference type="EMBL" id="KAK7359998.1"/>
    </source>
</evidence>
<evidence type="ECO:0000313" key="2">
    <source>
        <dbReference type="Proteomes" id="UP001367508"/>
    </source>
</evidence>
<dbReference type="Proteomes" id="UP001367508">
    <property type="component" value="Unassembled WGS sequence"/>
</dbReference>
<keyword evidence="2" id="KW-1185">Reference proteome</keyword>
<dbReference type="AlphaFoldDB" id="A0AAN9MX04"/>
<accession>A0AAN9MX04</accession>
<name>A0AAN9MX04_CANGL</name>